<dbReference type="Proteomes" id="UP000224459">
    <property type="component" value="Segment"/>
</dbReference>
<organism evidence="1 2">
    <name type="scientific">Staphylococcus phage vB_SscM-1</name>
    <dbReference type="NCBI Taxonomy" id="1868844"/>
    <lineage>
        <taxon>Viruses</taxon>
        <taxon>Duplodnaviria</taxon>
        <taxon>Heunggongvirae</taxon>
        <taxon>Uroviricota</taxon>
        <taxon>Caudoviricetes</taxon>
        <taxon>Herelleviridae</taxon>
        <taxon>Twortvirinae</taxon>
        <taxon>Sciuriunavirus</taxon>
        <taxon>Sciuriunavirus SscM1</taxon>
    </lineage>
</organism>
<accession>A0A1X9I9T9</accession>
<name>A0A1X9I9T9_9CAUD</name>
<dbReference type="EMBL" id="KX171212">
    <property type="protein sequence ID" value="ANT44813.1"/>
    <property type="molecule type" value="Genomic_DNA"/>
</dbReference>
<proteinExistence type="predicted"/>
<gene>
    <name evidence="1" type="ORF">vB_SscM-1_149</name>
</gene>
<keyword evidence="2" id="KW-1185">Reference proteome</keyword>
<reference evidence="2" key="1">
    <citation type="submission" date="2016-04" db="EMBL/GenBank/DDBJ databases">
        <authorList>
            <person name="Gasior T."/>
        </authorList>
    </citation>
    <scope>NUCLEOTIDE SEQUENCE [LARGE SCALE GENOMIC DNA]</scope>
</reference>
<evidence type="ECO:0000313" key="1">
    <source>
        <dbReference type="EMBL" id="ANT44813.1"/>
    </source>
</evidence>
<evidence type="ECO:0000313" key="2">
    <source>
        <dbReference type="Proteomes" id="UP000224459"/>
    </source>
</evidence>
<protein>
    <submittedName>
        <fullName evidence="1">Uncharacterized protein</fullName>
    </submittedName>
</protein>
<sequence length="117" mass="13538">MIENNLIDENIARVKGSLENTHTLEVVPEPYKKIAERFEEVKRKGESVILEEGSFPHTDSTVVYIEHIADRWVGGYSITRHEGEEIKLPKTIHYSDIYIQDKSHKVKIIFEGANPYE</sequence>